<organism evidence="2 3">
    <name type="scientific">Psychrobacter urativorans</name>
    <dbReference type="NCBI Taxonomy" id="45610"/>
    <lineage>
        <taxon>Bacteria</taxon>
        <taxon>Pseudomonadati</taxon>
        <taxon>Pseudomonadota</taxon>
        <taxon>Gammaproteobacteria</taxon>
        <taxon>Moraxellales</taxon>
        <taxon>Moraxellaceae</taxon>
        <taxon>Psychrobacter</taxon>
    </lineage>
</organism>
<dbReference type="KEGG" id="pur:AOC03_09165"/>
<proteinExistence type="predicted"/>
<name>A0A0M4T8I5_9GAMM</name>
<dbReference type="Proteomes" id="UP000059847">
    <property type="component" value="Chromosome"/>
</dbReference>
<keyword evidence="3" id="KW-1185">Reference proteome</keyword>
<gene>
    <name evidence="2" type="ORF">AOC03_09165</name>
</gene>
<dbReference type="AlphaFoldDB" id="A0A0M4T8I5"/>
<feature type="chain" id="PRO_5005802022" description="Lipoprotein" evidence="1">
    <location>
        <begin position="22"/>
        <end position="234"/>
    </location>
</feature>
<evidence type="ECO:0000313" key="2">
    <source>
        <dbReference type="EMBL" id="ALF60184.1"/>
    </source>
</evidence>
<feature type="signal peptide" evidence="1">
    <location>
        <begin position="1"/>
        <end position="21"/>
    </location>
</feature>
<evidence type="ECO:0008006" key="4">
    <source>
        <dbReference type="Google" id="ProtNLM"/>
    </source>
</evidence>
<evidence type="ECO:0000256" key="1">
    <source>
        <dbReference type="SAM" id="SignalP"/>
    </source>
</evidence>
<reference evidence="2 3" key="1">
    <citation type="submission" date="2015-09" db="EMBL/GenBank/DDBJ databases">
        <title>Complete genome of Psychrobacter urativorans R10.10B.</title>
        <authorList>
            <person name="See-Too W.S."/>
            <person name="Chan K.G."/>
        </authorList>
    </citation>
    <scope>NUCLEOTIDE SEQUENCE [LARGE SCALE GENOMIC DNA]</scope>
    <source>
        <strain evidence="2 3">R10.10B</strain>
    </source>
</reference>
<evidence type="ECO:0000313" key="3">
    <source>
        <dbReference type="Proteomes" id="UP000059847"/>
    </source>
</evidence>
<keyword evidence="1" id="KW-0732">Signal</keyword>
<dbReference type="RefSeq" id="WP_062535315.1">
    <property type="nucleotide sequence ID" value="NZ_CP012678.1"/>
</dbReference>
<dbReference type="EMBL" id="CP012678">
    <property type="protein sequence ID" value="ALF60184.1"/>
    <property type="molecule type" value="Genomic_DNA"/>
</dbReference>
<dbReference type="OrthoDB" id="6656718at2"/>
<accession>A0A0M4T8I5</accession>
<dbReference type="PROSITE" id="PS51257">
    <property type="entry name" value="PROKAR_LIPOPROTEIN"/>
    <property type="match status" value="1"/>
</dbReference>
<sequence length="234" mass="24966">MKKLGLGVAVALSLSACTSMNGGTSIGNGNQNTVVTQYPVETAMLNIYTKARSQNLVAVVDNQNLSAEIKVTPKGSMVFNNKQVQGAEVNTINKSDNQVVNQSVSINYFTLSPLVFHGYTSSSGEYSVSTQTTTIPKMAQVGEASPLITETVYSDSSQRKRIGVYNQSWSLLQDSNKTAWFCINSSANALLAVDPNGSAAECYKINAKGDILDSKLTITVPTANGTQTINFTSK</sequence>
<protein>
    <recommendedName>
        <fullName evidence="4">Lipoprotein</fullName>
    </recommendedName>
</protein>